<dbReference type="PATRIC" id="fig|883113.3.peg.1289"/>
<name>H3NKA3_9LACT</name>
<comment type="caution">
    <text evidence="9">The sequence shown here is derived from an EMBL/GenBank/DDBJ whole genome shotgun (WGS) entry which is preliminary data.</text>
</comment>
<dbReference type="PROSITE" id="PS50861">
    <property type="entry name" value="AA_TRNA_LIGASE_II_GLYAB"/>
    <property type="match status" value="1"/>
</dbReference>
<dbReference type="EC" id="6.1.1.14" evidence="8"/>
<dbReference type="OrthoDB" id="9775440at2"/>
<proteinExistence type="inferred from homology"/>
<comment type="catalytic activity">
    <reaction evidence="7 8">
        <text>tRNA(Gly) + glycine + ATP = glycyl-tRNA(Gly) + AMP + diphosphate</text>
        <dbReference type="Rhea" id="RHEA:16013"/>
        <dbReference type="Rhea" id="RHEA-COMP:9664"/>
        <dbReference type="Rhea" id="RHEA-COMP:9683"/>
        <dbReference type="ChEBI" id="CHEBI:30616"/>
        <dbReference type="ChEBI" id="CHEBI:33019"/>
        <dbReference type="ChEBI" id="CHEBI:57305"/>
        <dbReference type="ChEBI" id="CHEBI:78442"/>
        <dbReference type="ChEBI" id="CHEBI:78522"/>
        <dbReference type="ChEBI" id="CHEBI:456215"/>
        <dbReference type="EC" id="6.1.1.14"/>
    </reaction>
</comment>
<dbReference type="Pfam" id="PF02092">
    <property type="entry name" value="tRNA_synt_2f"/>
    <property type="match status" value="1"/>
</dbReference>
<gene>
    <name evidence="8" type="primary">glyS</name>
    <name evidence="9" type="ORF">HMPREF9708_01292</name>
</gene>
<keyword evidence="10" id="KW-1185">Reference proteome</keyword>
<evidence type="ECO:0000256" key="7">
    <source>
        <dbReference type="ARBA" id="ARBA00047937"/>
    </source>
</evidence>
<evidence type="ECO:0000313" key="10">
    <source>
        <dbReference type="Proteomes" id="UP000006190"/>
    </source>
</evidence>
<evidence type="ECO:0000256" key="4">
    <source>
        <dbReference type="ARBA" id="ARBA00022840"/>
    </source>
</evidence>
<evidence type="ECO:0000256" key="3">
    <source>
        <dbReference type="ARBA" id="ARBA00022741"/>
    </source>
</evidence>
<comment type="subcellular location">
    <subcellularLocation>
        <location evidence="8">Cytoplasm</location>
    </subcellularLocation>
</comment>
<dbReference type="PRINTS" id="PR01045">
    <property type="entry name" value="TRNASYNTHGB"/>
</dbReference>
<dbReference type="NCBIfam" id="TIGR00211">
    <property type="entry name" value="glyS"/>
    <property type="match status" value="1"/>
</dbReference>
<keyword evidence="4 8" id="KW-0067">ATP-binding</keyword>
<dbReference type="EMBL" id="AGEG01000014">
    <property type="protein sequence ID" value="EHR36620.1"/>
    <property type="molecule type" value="Genomic_DNA"/>
</dbReference>
<dbReference type="InterPro" id="IPR015944">
    <property type="entry name" value="Gly-tRNA-synth_bsu"/>
</dbReference>
<dbReference type="eggNOG" id="COG0751">
    <property type="taxonomic scope" value="Bacteria"/>
</dbReference>
<keyword evidence="3 8" id="KW-0547">Nucleotide-binding</keyword>
<keyword evidence="6 8" id="KW-0030">Aminoacyl-tRNA synthetase</keyword>
<dbReference type="HOGENOM" id="CLU_007220_2_2_9"/>
<evidence type="ECO:0000313" key="9">
    <source>
        <dbReference type="EMBL" id="EHR36620.1"/>
    </source>
</evidence>
<reference evidence="9 10" key="1">
    <citation type="submission" date="2012-01" db="EMBL/GenBank/DDBJ databases">
        <title>The Genome Sequence of Facklamia languida CCUG 37842.</title>
        <authorList>
            <consortium name="The Broad Institute Genome Sequencing Platform"/>
            <person name="Earl A."/>
            <person name="Ward D."/>
            <person name="Feldgarden M."/>
            <person name="Gevers D."/>
            <person name="Huys G."/>
            <person name="Young S.K."/>
            <person name="Zeng Q."/>
            <person name="Gargeya S."/>
            <person name="Fitzgerald M."/>
            <person name="Haas B."/>
            <person name="Abouelleil A."/>
            <person name="Alvarado L."/>
            <person name="Arachchi H.M."/>
            <person name="Berlin A."/>
            <person name="Chapman S.B."/>
            <person name="Gearin G."/>
            <person name="Goldberg J."/>
            <person name="Griggs A."/>
            <person name="Gujja S."/>
            <person name="Hansen M."/>
            <person name="Heiman D."/>
            <person name="Howarth C."/>
            <person name="Larimer J."/>
            <person name="Lui A."/>
            <person name="MacDonald P.J.P."/>
            <person name="McCowen C."/>
            <person name="Montmayeur A."/>
            <person name="Murphy C."/>
            <person name="Neiman D."/>
            <person name="Pearson M."/>
            <person name="Priest M."/>
            <person name="Roberts A."/>
            <person name="Saif S."/>
            <person name="Shea T."/>
            <person name="Sisk P."/>
            <person name="Stolte C."/>
            <person name="Sykes S."/>
            <person name="Wortman J."/>
            <person name="Nusbaum C."/>
            <person name="Birren B."/>
        </authorList>
    </citation>
    <scope>NUCLEOTIDE SEQUENCE [LARGE SCALE GENOMIC DNA]</scope>
    <source>
        <strain evidence="9 10">CCUG 37842</strain>
    </source>
</reference>
<keyword evidence="8" id="KW-0963">Cytoplasm</keyword>
<dbReference type="GO" id="GO:0004820">
    <property type="term" value="F:glycine-tRNA ligase activity"/>
    <property type="evidence" value="ECO:0007669"/>
    <property type="project" value="UniProtKB-UniRule"/>
</dbReference>
<keyword evidence="5 8" id="KW-0648">Protein biosynthesis</keyword>
<dbReference type="PANTHER" id="PTHR30075">
    <property type="entry name" value="GLYCYL-TRNA SYNTHETASE"/>
    <property type="match status" value="1"/>
</dbReference>
<dbReference type="HAMAP" id="MF_00255">
    <property type="entry name" value="Gly_tRNA_synth_beta"/>
    <property type="match status" value="1"/>
</dbReference>
<accession>H3NKA3</accession>
<comment type="subunit">
    <text evidence="8">Tetramer of two alpha and two beta subunits.</text>
</comment>
<evidence type="ECO:0000256" key="2">
    <source>
        <dbReference type="ARBA" id="ARBA00022598"/>
    </source>
</evidence>
<evidence type="ECO:0000256" key="1">
    <source>
        <dbReference type="ARBA" id="ARBA00008226"/>
    </source>
</evidence>
<organism evidence="9 10">
    <name type="scientific">Facklamia languida CCUG 37842</name>
    <dbReference type="NCBI Taxonomy" id="883113"/>
    <lineage>
        <taxon>Bacteria</taxon>
        <taxon>Bacillati</taxon>
        <taxon>Bacillota</taxon>
        <taxon>Bacilli</taxon>
        <taxon>Lactobacillales</taxon>
        <taxon>Aerococcaceae</taxon>
        <taxon>Facklamia</taxon>
    </lineage>
</organism>
<dbReference type="GO" id="GO:0005829">
    <property type="term" value="C:cytosol"/>
    <property type="evidence" value="ECO:0007669"/>
    <property type="project" value="TreeGrafter"/>
</dbReference>
<sequence>MNHYLLEIGMEEIPARFLQSLSQQLKDRLAAYLEAERIAFDGVEAFATPRRLAVRVRGLADQQQALEEEVRGPSLKVAKDQAGQWSKAALGFLRGQQAQVEDLFIKEVKGVDYVFVNKVAACQSVESVLAGISTVVAHMNFPVTMRWADLGIEYIRPVHWIVSLLNDQVIPFEFAGIQADRYTRGHRFLAGQQAVELSHALDYEESLMDAFVIADFDRRQAVIQDQINRLAQEKNWVVPENQELLDEVTAIVEWPTAFSGQFEEQYLELPDQVLVTAMRDHQRYFYVLDSQGEHLLPYFISVRNGHQAHMDNVIKGNQKVLRARLADAEFFYQEDLKHTLTDFVDRLGSLNEHYQLGTFADKQDRVGTLVDALSHSLSLDSQVKEDALRASQIYKFDLVTLMVDEFSELQGVIGGIYAQHYGENHAVAQAISEQYLPTAAGGDLPQSPVGALLAVADKLDTLMAYFNVGIIPTGSNDPYALRRQAMGVVEILMAQDWQIDLLLVFEDRMADQDARAALVDFIKARVQVYMDHQAIDYDLIQAVLGQPGLIPWRMVQAGRQIAQKRFEDRPSFNLMIENLSRVVNLGNKVEETVALELDLAQSDLERDLILKVQSLKAGESLAEEIQVFYEISPMIAAYFQDHMVNAEDRGLRFNRYQLMADLTAAILRVFDPRQVVNK</sequence>
<dbReference type="AlphaFoldDB" id="H3NKA3"/>
<evidence type="ECO:0000256" key="5">
    <source>
        <dbReference type="ARBA" id="ARBA00022917"/>
    </source>
</evidence>
<evidence type="ECO:0000256" key="6">
    <source>
        <dbReference type="ARBA" id="ARBA00023146"/>
    </source>
</evidence>
<dbReference type="PANTHER" id="PTHR30075:SF2">
    <property type="entry name" value="GLYCINE--TRNA LIGASE, CHLOROPLASTIC_MITOCHONDRIAL 2"/>
    <property type="match status" value="1"/>
</dbReference>
<keyword evidence="2 8" id="KW-0436">Ligase</keyword>
<dbReference type="Proteomes" id="UP000006190">
    <property type="component" value="Unassembled WGS sequence"/>
</dbReference>
<evidence type="ECO:0000256" key="8">
    <source>
        <dbReference type="HAMAP-Rule" id="MF_00255"/>
    </source>
</evidence>
<dbReference type="GO" id="GO:0006426">
    <property type="term" value="P:glycyl-tRNA aminoacylation"/>
    <property type="evidence" value="ECO:0007669"/>
    <property type="project" value="UniProtKB-UniRule"/>
</dbReference>
<comment type="similarity">
    <text evidence="1 8">Belongs to the class-II aminoacyl-tRNA synthetase family.</text>
</comment>
<dbReference type="RefSeq" id="WP_006309497.1">
    <property type="nucleotide sequence ID" value="NZ_JH601133.1"/>
</dbReference>
<dbReference type="InterPro" id="IPR006194">
    <property type="entry name" value="Gly-tRNA-synth_heterodimer"/>
</dbReference>
<dbReference type="STRING" id="883113.HMPREF9708_01292"/>
<dbReference type="SUPFAM" id="SSF109604">
    <property type="entry name" value="HD-domain/PDEase-like"/>
    <property type="match status" value="1"/>
</dbReference>
<protein>
    <recommendedName>
        <fullName evidence="8">Glycine--tRNA ligase beta subunit</fullName>
        <ecNumber evidence="8">6.1.1.14</ecNumber>
    </recommendedName>
    <alternativeName>
        <fullName evidence="8">Glycyl-tRNA synthetase beta subunit</fullName>
        <shortName evidence="8">GlyRS</shortName>
    </alternativeName>
</protein>
<dbReference type="GO" id="GO:0005524">
    <property type="term" value="F:ATP binding"/>
    <property type="evidence" value="ECO:0007669"/>
    <property type="project" value="UniProtKB-UniRule"/>
</dbReference>